<dbReference type="Proteomes" id="UP000664203">
    <property type="component" value="Unassembled WGS sequence"/>
</dbReference>
<feature type="region of interest" description="Disordered" evidence="1">
    <location>
        <begin position="1"/>
        <end position="24"/>
    </location>
</feature>
<dbReference type="EMBL" id="CAJPDR010000265">
    <property type="protein sequence ID" value="CAF9929256.1"/>
    <property type="molecule type" value="Genomic_DNA"/>
</dbReference>
<name>A0A8H3FXI0_9LECA</name>
<accession>A0A8H3FXI0</accession>
<dbReference type="AlphaFoldDB" id="A0A8H3FXI0"/>
<organism evidence="2 3">
    <name type="scientific">Alectoria fallacina</name>
    <dbReference type="NCBI Taxonomy" id="1903189"/>
    <lineage>
        <taxon>Eukaryota</taxon>
        <taxon>Fungi</taxon>
        <taxon>Dikarya</taxon>
        <taxon>Ascomycota</taxon>
        <taxon>Pezizomycotina</taxon>
        <taxon>Lecanoromycetes</taxon>
        <taxon>OSLEUM clade</taxon>
        <taxon>Lecanoromycetidae</taxon>
        <taxon>Lecanorales</taxon>
        <taxon>Lecanorineae</taxon>
        <taxon>Parmeliaceae</taxon>
        <taxon>Alectoria</taxon>
    </lineage>
</organism>
<dbReference type="InterPro" id="IPR011990">
    <property type="entry name" value="TPR-like_helical_dom_sf"/>
</dbReference>
<reference evidence="2" key="1">
    <citation type="submission" date="2021-03" db="EMBL/GenBank/DDBJ databases">
        <authorList>
            <person name="Tagirdzhanova G."/>
        </authorList>
    </citation>
    <scope>NUCLEOTIDE SEQUENCE</scope>
</reference>
<evidence type="ECO:0000313" key="3">
    <source>
        <dbReference type="Proteomes" id="UP000664203"/>
    </source>
</evidence>
<protein>
    <submittedName>
        <fullName evidence="2">Uncharacterized protein</fullName>
    </submittedName>
</protein>
<evidence type="ECO:0000256" key="1">
    <source>
        <dbReference type="SAM" id="MobiDB-lite"/>
    </source>
</evidence>
<dbReference type="Gene3D" id="1.25.40.10">
    <property type="entry name" value="Tetratricopeptide repeat domain"/>
    <property type="match status" value="1"/>
</dbReference>
<gene>
    <name evidence="2" type="ORF">ALECFALPRED_004282</name>
</gene>
<sequence>MPKTPMSCKSIPQPTGITPDKRDEPSKDIGLLALPRELRNKIYEELLYLDEFHVQQFQPWRKLDPKILGVSRQIHHEASEILYIKNSWVTITAVDWILRSMNYDIVKFRAGFPGDSQPITRYENDRLSRSAILDIKLQQDSATAMEMVSVVIPLAVMPRFCRLLTQSNWVNTLELVLQFNRRAKESDQSRLLGYLGQARGLRQVVVTGAEPPWAAANTGLLMTHPYSEVVEILNTVSAYQNSSAHESNYGRTLAARNLIQDGVDFVDWWLDNIRSRMESIEDDEMDKLLKARADMGFSCASLSLRLGSIDLAQLAVEHVLQRLSSNERLWKIHKACAHYYMAQTFEAVGRKNAALYSYLQALRMRPGYREADLAVDQMERDLGSGSALEDAKVKHNIRNVLDPFRYQLPRSAVVSRRNYRTIFQEFDGTAAEIRSLDRDASGETDLIYMDPNYQQLEDDDEEDSNAW</sequence>
<dbReference type="SUPFAM" id="SSF48452">
    <property type="entry name" value="TPR-like"/>
    <property type="match status" value="1"/>
</dbReference>
<proteinExistence type="predicted"/>
<evidence type="ECO:0000313" key="2">
    <source>
        <dbReference type="EMBL" id="CAF9929256.1"/>
    </source>
</evidence>
<keyword evidence="3" id="KW-1185">Reference proteome</keyword>
<dbReference type="OrthoDB" id="62952at2759"/>
<comment type="caution">
    <text evidence="2">The sequence shown here is derived from an EMBL/GenBank/DDBJ whole genome shotgun (WGS) entry which is preliminary data.</text>
</comment>